<keyword evidence="2" id="KW-0863">Zinc-finger</keyword>
<evidence type="ECO:0000256" key="1">
    <source>
        <dbReference type="ARBA" id="ARBA00022723"/>
    </source>
</evidence>
<evidence type="ECO:0000313" key="4">
    <source>
        <dbReference type="EMBL" id="KAK8784563.1"/>
    </source>
</evidence>
<dbReference type="Proteomes" id="UP001321473">
    <property type="component" value="Unassembled WGS sequence"/>
</dbReference>
<dbReference type="InterPro" id="IPR017907">
    <property type="entry name" value="Znf_RING_CS"/>
</dbReference>
<accession>A0AAQ4FCK7</accession>
<dbReference type="PROSITE" id="PS00518">
    <property type="entry name" value="ZF_RING_1"/>
    <property type="match status" value="1"/>
</dbReference>
<dbReference type="Gene3D" id="3.30.40.10">
    <property type="entry name" value="Zinc/RING finger domain, C3HC4 (zinc finger)"/>
    <property type="match status" value="1"/>
</dbReference>
<gene>
    <name evidence="4" type="ORF">V5799_009068</name>
</gene>
<keyword evidence="1" id="KW-0479">Metal-binding</keyword>
<dbReference type="GO" id="GO:0008270">
    <property type="term" value="F:zinc ion binding"/>
    <property type="evidence" value="ECO:0007669"/>
    <property type="project" value="UniProtKB-KW"/>
</dbReference>
<name>A0AAQ4FCK7_AMBAM</name>
<evidence type="ECO:0000313" key="5">
    <source>
        <dbReference type="Proteomes" id="UP001321473"/>
    </source>
</evidence>
<dbReference type="InterPro" id="IPR013083">
    <property type="entry name" value="Znf_RING/FYVE/PHD"/>
</dbReference>
<keyword evidence="3" id="KW-0862">Zinc</keyword>
<dbReference type="SUPFAM" id="SSF57850">
    <property type="entry name" value="RING/U-box"/>
    <property type="match status" value="1"/>
</dbReference>
<proteinExistence type="predicted"/>
<organism evidence="4 5">
    <name type="scientific">Amblyomma americanum</name>
    <name type="common">Lone star tick</name>
    <dbReference type="NCBI Taxonomy" id="6943"/>
    <lineage>
        <taxon>Eukaryota</taxon>
        <taxon>Metazoa</taxon>
        <taxon>Ecdysozoa</taxon>
        <taxon>Arthropoda</taxon>
        <taxon>Chelicerata</taxon>
        <taxon>Arachnida</taxon>
        <taxon>Acari</taxon>
        <taxon>Parasitiformes</taxon>
        <taxon>Ixodida</taxon>
        <taxon>Ixodoidea</taxon>
        <taxon>Ixodidae</taxon>
        <taxon>Amblyomminae</taxon>
        <taxon>Amblyomma</taxon>
    </lineage>
</organism>
<evidence type="ECO:0000256" key="3">
    <source>
        <dbReference type="ARBA" id="ARBA00022833"/>
    </source>
</evidence>
<protein>
    <submittedName>
        <fullName evidence="4">Uncharacterized protein</fullName>
    </submittedName>
</protein>
<evidence type="ECO:0000256" key="2">
    <source>
        <dbReference type="ARBA" id="ARBA00022771"/>
    </source>
</evidence>
<dbReference type="AlphaFoldDB" id="A0AAQ4FCK7"/>
<reference evidence="4 5" key="1">
    <citation type="journal article" date="2023" name="Arcadia Sci">
        <title>De novo assembly of a long-read Amblyomma americanum tick genome.</title>
        <authorList>
            <person name="Chou S."/>
            <person name="Poskanzer K.E."/>
            <person name="Rollins M."/>
            <person name="Thuy-Boun P.S."/>
        </authorList>
    </citation>
    <scope>NUCLEOTIDE SEQUENCE [LARGE SCALE GENOMIC DNA]</scope>
    <source>
        <strain evidence="4">F_SG_1</strain>
        <tissue evidence="4">Salivary glands</tissue>
    </source>
</reference>
<sequence length="128" mass="14672">MPPRGTQYTLVGFAPDLDWRPLRFVQRIPPNRICLACGLVCRTTALLPCMHLLCQSCYEHCTLDGEHVCPLDGHYFQDRDVDWKETLTDEILRKQVSCWNDGSGCEAVYRFYVLEGCVVPYGRDVLSN</sequence>
<comment type="caution">
    <text evidence="4">The sequence shown here is derived from an EMBL/GenBank/DDBJ whole genome shotgun (WGS) entry which is preliminary data.</text>
</comment>
<dbReference type="CDD" id="cd16449">
    <property type="entry name" value="RING-HC"/>
    <property type="match status" value="1"/>
</dbReference>
<keyword evidence="5" id="KW-1185">Reference proteome</keyword>
<dbReference type="EMBL" id="JARKHS020004457">
    <property type="protein sequence ID" value="KAK8784563.1"/>
    <property type="molecule type" value="Genomic_DNA"/>
</dbReference>